<evidence type="ECO:0000313" key="3">
    <source>
        <dbReference type="Proteomes" id="UP001459277"/>
    </source>
</evidence>
<organism evidence="2 3">
    <name type="scientific">Lithocarpus litseifolius</name>
    <dbReference type="NCBI Taxonomy" id="425828"/>
    <lineage>
        <taxon>Eukaryota</taxon>
        <taxon>Viridiplantae</taxon>
        <taxon>Streptophyta</taxon>
        <taxon>Embryophyta</taxon>
        <taxon>Tracheophyta</taxon>
        <taxon>Spermatophyta</taxon>
        <taxon>Magnoliopsida</taxon>
        <taxon>eudicotyledons</taxon>
        <taxon>Gunneridae</taxon>
        <taxon>Pentapetalae</taxon>
        <taxon>rosids</taxon>
        <taxon>fabids</taxon>
        <taxon>Fagales</taxon>
        <taxon>Fagaceae</taxon>
        <taxon>Lithocarpus</taxon>
    </lineage>
</organism>
<accession>A0AAW2BM47</accession>
<evidence type="ECO:0000256" key="1">
    <source>
        <dbReference type="SAM" id="MobiDB-lite"/>
    </source>
</evidence>
<evidence type="ECO:0000313" key="2">
    <source>
        <dbReference type="EMBL" id="KAK9987036.1"/>
    </source>
</evidence>
<dbReference type="EMBL" id="JAZDWU010000011">
    <property type="protein sequence ID" value="KAK9987036.1"/>
    <property type="molecule type" value="Genomic_DNA"/>
</dbReference>
<feature type="compositionally biased region" description="Basic and acidic residues" evidence="1">
    <location>
        <begin position="173"/>
        <end position="183"/>
    </location>
</feature>
<keyword evidence="3" id="KW-1185">Reference proteome</keyword>
<feature type="region of interest" description="Disordered" evidence="1">
    <location>
        <begin position="173"/>
        <end position="196"/>
    </location>
</feature>
<gene>
    <name evidence="2" type="ORF">SO802_031987</name>
</gene>
<dbReference type="AlphaFoldDB" id="A0AAW2BM47"/>
<name>A0AAW2BM47_9ROSI</name>
<reference evidence="2 3" key="1">
    <citation type="submission" date="2024-01" db="EMBL/GenBank/DDBJ databases">
        <title>A telomere-to-telomere, gap-free genome of sweet tea (Lithocarpus litseifolius).</title>
        <authorList>
            <person name="Zhou J."/>
        </authorList>
    </citation>
    <scope>NUCLEOTIDE SEQUENCE [LARGE SCALE GENOMIC DNA]</scope>
    <source>
        <strain evidence="2">Zhou-2022a</strain>
        <tissue evidence="2">Leaf</tissue>
    </source>
</reference>
<sequence length="196" mass="21460">MPWLMHLESKHSSSQALQPSILQIPVPQPVHSESTKVNHIPNIQIMILQQFLHITLNPNSNKSEILVAEKLDKRVGEVSGVDELEDEAASTHAELESGNWVFDVAVETGSPLDVEADDETVETAAVDAVDVGEPGVDHLGSVGDEGLDMVRLESDFEEVMGVLVHFEFDNAHSHGCENDKRNSESVSMRVKMQSGD</sequence>
<protein>
    <submittedName>
        <fullName evidence="2">Uncharacterized protein</fullName>
    </submittedName>
</protein>
<proteinExistence type="predicted"/>
<comment type="caution">
    <text evidence="2">The sequence shown here is derived from an EMBL/GenBank/DDBJ whole genome shotgun (WGS) entry which is preliminary data.</text>
</comment>
<dbReference type="Proteomes" id="UP001459277">
    <property type="component" value="Unassembled WGS sequence"/>
</dbReference>